<gene>
    <name evidence="2" type="ORF">NG895_20330</name>
</gene>
<protein>
    <submittedName>
        <fullName evidence="2">DUF3826 domain-containing protein</fullName>
    </submittedName>
</protein>
<organism evidence="2 3">
    <name type="scientific">Aeoliella straminimaris</name>
    <dbReference type="NCBI Taxonomy" id="2954799"/>
    <lineage>
        <taxon>Bacteria</taxon>
        <taxon>Pseudomonadati</taxon>
        <taxon>Planctomycetota</taxon>
        <taxon>Planctomycetia</taxon>
        <taxon>Pirellulales</taxon>
        <taxon>Lacipirellulaceae</taxon>
        <taxon>Aeoliella</taxon>
    </lineage>
</organism>
<dbReference type="Proteomes" id="UP001155241">
    <property type="component" value="Unassembled WGS sequence"/>
</dbReference>
<keyword evidence="1" id="KW-0732">Signal</keyword>
<feature type="signal peptide" evidence="1">
    <location>
        <begin position="1"/>
        <end position="19"/>
    </location>
</feature>
<evidence type="ECO:0000256" key="1">
    <source>
        <dbReference type="SAM" id="SignalP"/>
    </source>
</evidence>
<accession>A0A9X2FDV8</accession>
<dbReference type="AlphaFoldDB" id="A0A9X2FDV8"/>
<evidence type="ECO:0000313" key="3">
    <source>
        <dbReference type="Proteomes" id="UP001155241"/>
    </source>
</evidence>
<feature type="chain" id="PRO_5040770915" evidence="1">
    <location>
        <begin position="20"/>
        <end position="213"/>
    </location>
</feature>
<keyword evidence="3" id="KW-1185">Reference proteome</keyword>
<reference evidence="2" key="1">
    <citation type="submission" date="2022-06" db="EMBL/GenBank/DDBJ databases">
        <title>Aeoliella straminimaris, a novel planctomycete from sediments.</title>
        <authorList>
            <person name="Vitorino I.R."/>
            <person name="Lage O.M."/>
        </authorList>
    </citation>
    <scope>NUCLEOTIDE SEQUENCE</scope>
    <source>
        <strain evidence="2">ICT_H6.2</strain>
    </source>
</reference>
<sequence length="213" mass="24581">MRRYWLLLLPLLLNPATRASGETEGDAAYRQAIHRRAERIVEPLEISDPQQRDRVVDLIAGQYYKLQEIHAVRDHLLEAAAEDKTAALDAYQRQVVTQHRTFCAQLLAELDPQRLEQVKDGMTYGVVPHTYNAYSQLLPDLTEEQKRFIRFNLLEAREYAMDAGSAEEKHALFGKYKGRINNYLSQAGYDLKQAEHDLAERTKKKASHDEDQN</sequence>
<comment type="caution">
    <text evidence="2">The sequence shown here is derived from an EMBL/GenBank/DDBJ whole genome shotgun (WGS) entry which is preliminary data.</text>
</comment>
<evidence type="ECO:0000313" key="2">
    <source>
        <dbReference type="EMBL" id="MCO6046252.1"/>
    </source>
</evidence>
<dbReference type="EMBL" id="JAMXLR010000072">
    <property type="protein sequence ID" value="MCO6046252.1"/>
    <property type="molecule type" value="Genomic_DNA"/>
</dbReference>
<proteinExistence type="predicted"/>
<name>A0A9X2FDV8_9BACT</name>
<dbReference type="Pfam" id="PF12875">
    <property type="entry name" value="DUF3826"/>
    <property type="match status" value="1"/>
</dbReference>
<dbReference type="InterPro" id="IPR024284">
    <property type="entry name" value="DUF3826"/>
</dbReference>
<dbReference type="RefSeq" id="WP_252854366.1">
    <property type="nucleotide sequence ID" value="NZ_JAMXLR010000072.1"/>
</dbReference>